<dbReference type="InterPro" id="IPR011577">
    <property type="entry name" value="Cyt_b561_bac/Ni-Hgenase"/>
</dbReference>
<evidence type="ECO:0000256" key="2">
    <source>
        <dbReference type="ARBA" id="ARBA00022475"/>
    </source>
</evidence>
<comment type="subcellular location">
    <subcellularLocation>
        <location evidence="1">Cell membrane</location>
        <topology evidence="1">Multi-pass membrane protein</topology>
    </subcellularLocation>
</comment>
<evidence type="ECO:0000256" key="6">
    <source>
        <dbReference type="SAM" id="Phobius"/>
    </source>
</evidence>
<organism evidence="8 9">
    <name type="scientific">Rhodoferax lithotrophicus</name>
    <dbReference type="NCBI Taxonomy" id="2798804"/>
    <lineage>
        <taxon>Bacteria</taxon>
        <taxon>Pseudomonadati</taxon>
        <taxon>Pseudomonadota</taxon>
        <taxon>Betaproteobacteria</taxon>
        <taxon>Burkholderiales</taxon>
        <taxon>Comamonadaceae</taxon>
        <taxon>Rhodoferax</taxon>
    </lineage>
</organism>
<evidence type="ECO:0000313" key="9">
    <source>
        <dbReference type="Proteomes" id="UP000824366"/>
    </source>
</evidence>
<dbReference type="Pfam" id="PF09626">
    <property type="entry name" value="DHC"/>
    <property type="match status" value="1"/>
</dbReference>
<dbReference type="InterPro" id="IPR018588">
    <property type="entry name" value="Dihaem_cytochrome-c"/>
</dbReference>
<protein>
    <recommendedName>
        <fullName evidence="7">Cytochrome b561 bacterial/Ni-hydrogenase domain-containing protein</fullName>
    </recommendedName>
</protein>
<dbReference type="PANTHER" id="PTHR30485:SF2">
    <property type="entry name" value="BLL0597 PROTEIN"/>
    <property type="match status" value="1"/>
</dbReference>
<gene>
    <name evidence="8" type="ORF">MIZ03_3990</name>
</gene>
<keyword evidence="9" id="KW-1185">Reference proteome</keyword>
<keyword evidence="2" id="KW-1003">Cell membrane</keyword>
<evidence type="ECO:0000313" key="8">
    <source>
        <dbReference type="EMBL" id="BCO29078.1"/>
    </source>
</evidence>
<dbReference type="InterPro" id="IPR051542">
    <property type="entry name" value="Hydrogenase_cytochrome"/>
</dbReference>
<accession>A0ABM7MRU0</accession>
<feature type="transmembrane region" description="Helical" evidence="6">
    <location>
        <begin position="99"/>
        <end position="121"/>
    </location>
</feature>
<feature type="transmembrane region" description="Helical" evidence="6">
    <location>
        <begin position="146"/>
        <end position="167"/>
    </location>
</feature>
<dbReference type="EMBL" id="AP024238">
    <property type="protein sequence ID" value="BCO29078.1"/>
    <property type="molecule type" value="Genomic_DNA"/>
</dbReference>
<evidence type="ECO:0000256" key="1">
    <source>
        <dbReference type="ARBA" id="ARBA00004651"/>
    </source>
</evidence>
<dbReference type="Proteomes" id="UP000824366">
    <property type="component" value="Chromosome"/>
</dbReference>
<dbReference type="Gene3D" id="1.20.950.20">
    <property type="entry name" value="Transmembrane di-heme cytochromes, Chain C"/>
    <property type="match status" value="1"/>
</dbReference>
<dbReference type="Pfam" id="PF01292">
    <property type="entry name" value="Ni_hydr_CYTB"/>
    <property type="match status" value="1"/>
</dbReference>
<keyword evidence="3 6" id="KW-0812">Transmembrane</keyword>
<feature type="transmembrane region" description="Helical" evidence="6">
    <location>
        <begin position="35"/>
        <end position="55"/>
    </location>
</feature>
<feature type="domain" description="Cytochrome b561 bacterial/Ni-hydrogenase" evidence="7">
    <location>
        <begin position="7"/>
        <end position="180"/>
    </location>
</feature>
<evidence type="ECO:0000259" key="7">
    <source>
        <dbReference type="Pfam" id="PF01292"/>
    </source>
</evidence>
<dbReference type="PANTHER" id="PTHR30485">
    <property type="entry name" value="NI/FE-HYDROGENASE 1 B-TYPE CYTOCHROME SUBUNIT"/>
    <property type="match status" value="1"/>
</dbReference>
<dbReference type="SUPFAM" id="SSF81342">
    <property type="entry name" value="Transmembrane di-heme cytochromes"/>
    <property type="match status" value="1"/>
</dbReference>
<keyword evidence="4 6" id="KW-1133">Transmembrane helix</keyword>
<evidence type="ECO:0000256" key="3">
    <source>
        <dbReference type="ARBA" id="ARBA00022692"/>
    </source>
</evidence>
<feature type="transmembrane region" description="Helical" evidence="6">
    <location>
        <begin position="12"/>
        <end position="29"/>
    </location>
</feature>
<keyword evidence="5 6" id="KW-0472">Membrane</keyword>
<sequence>MQRTLIWDLPTRLFHWTLASSFAIAWLTSEGDQWRAIHVFVGYLMLGLVGFRVLWGFVGSHFSRFASFWFGPKEAIDYLKQVASGHAKRHVGHNPTGSMAIYILLLMAVLVGVSGVITLGGDEQQGLAAGWLSFAQIQLLKKLHELGAMAMLLVVAGHITGVVVESVQHKENLARSMVTGYKQADASTPQASARPLVAVLMLLAMLSFGGWWFYYAIDKAVDGQGWHVKLEKGVGEEPHVKFVGKQLADNKLWRDECGACHAVFYPALLPARSWQKMMAEQDKHFGSDLGFDAATTEAILKFLVDNAGDKHLTEAAFKIDQSVPKDSTPLRITETPYWVNKHREIAASDWANPLVKSKNNCTACHSDADDGTFEDGAMSIPKAPASAASAAAVAASKP</sequence>
<dbReference type="InterPro" id="IPR016174">
    <property type="entry name" value="Di-haem_cyt_TM"/>
</dbReference>
<dbReference type="RefSeq" id="WP_223904964.1">
    <property type="nucleotide sequence ID" value="NZ_AP024238.1"/>
</dbReference>
<name>A0ABM7MRU0_9BURK</name>
<proteinExistence type="predicted"/>
<reference evidence="8 9" key="1">
    <citation type="journal article" date="2021" name="Microbiol. Spectr.">
        <title>A Single Bacterium Capable of Oxidation and Reduction of Iron at Circumneutral pH.</title>
        <authorList>
            <person name="Kato S."/>
            <person name="Ohkuma M."/>
        </authorList>
    </citation>
    <scope>NUCLEOTIDE SEQUENCE [LARGE SCALE GENOMIC DNA]</scope>
    <source>
        <strain evidence="8 9">MIZ03</strain>
    </source>
</reference>
<evidence type="ECO:0000256" key="5">
    <source>
        <dbReference type="ARBA" id="ARBA00023136"/>
    </source>
</evidence>
<evidence type="ECO:0000256" key="4">
    <source>
        <dbReference type="ARBA" id="ARBA00022989"/>
    </source>
</evidence>
<feature type="transmembrane region" description="Helical" evidence="6">
    <location>
        <begin position="196"/>
        <end position="214"/>
    </location>
</feature>